<evidence type="ECO:0000256" key="8">
    <source>
        <dbReference type="PIRSR" id="PIRSR037945-1"/>
    </source>
</evidence>
<sequence>MIALLILFGIISSSIGYPSVDKADPSTNDVTTYDFRYVTRAEWQAKTPVQTTPLKTPVPYVVIHHTYIPGACHTREQCSSAMRGMQNYSMIDNNWWDIGYNFAVGGDGVYEGRGWTDRGAHSLHFNNISIGISFIGDYRFTVPSVEQIAAAKSLIATGVELGFVKPAHKIIGHRQVRRTACPGDALYELIKTWDKYSPFPGSIDDLDNVEELKKY</sequence>
<proteinExistence type="inferred from homology"/>
<name>A0A8R2C7I8_BOMMO</name>
<dbReference type="InterPro" id="IPR006619">
    <property type="entry name" value="PGRP_domain_met/bac"/>
</dbReference>
<reference evidence="13" key="1">
    <citation type="journal article" date="2008" name="Insect Biochem. Mol. Biol.">
        <title>The genome of a lepidopteran model insect, the silkworm Bombyx mori.</title>
        <authorList>
            <consortium name="International Silkworm Genome Consortium"/>
        </authorList>
    </citation>
    <scope>NUCLEOTIDE SEQUENCE [LARGE SCALE GENOMIC DNA]</scope>
    <source>
        <strain evidence="13">p50T</strain>
    </source>
</reference>
<feature type="domain" description="Peptidoglycan recognition protein family" evidence="11">
    <location>
        <begin position="35"/>
        <end position="177"/>
    </location>
</feature>
<feature type="chain" id="PRO_5035645531" description="Peptidoglycan-recognition protein" evidence="9">
    <location>
        <begin position="17"/>
        <end position="215"/>
    </location>
</feature>
<dbReference type="CDD" id="cd06583">
    <property type="entry name" value="PGRP"/>
    <property type="match status" value="1"/>
</dbReference>
<evidence type="ECO:0000256" key="6">
    <source>
        <dbReference type="ARBA" id="ARBA00023157"/>
    </source>
</evidence>
<keyword evidence="5 7" id="KW-0391">Immunity</keyword>
<evidence type="ECO:0000256" key="5">
    <source>
        <dbReference type="ARBA" id="ARBA00022859"/>
    </source>
</evidence>
<accession>A0A8R2C7I8</accession>
<organism evidence="12 13">
    <name type="scientific">Bombyx mori</name>
    <name type="common">Silk moth</name>
    <dbReference type="NCBI Taxonomy" id="7091"/>
    <lineage>
        <taxon>Eukaryota</taxon>
        <taxon>Metazoa</taxon>
        <taxon>Ecdysozoa</taxon>
        <taxon>Arthropoda</taxon>
        <taxon>Hexapoda</taxon>
        <taxon>Insecta</taxon>
        <taxon>Pterygota</taxon>
        <taxon>Neoptera</taxon>
        <taxon>Endopterygota</taxon>
        <taxon>Lepidoptera</taxon>
        <taxon>Glossata</taxon>
        <taxon>Ditrysia</taxon>
        <taxon>Bombycoidea</taxon>
        <taxon>Bombycidae</taxon>
        <taxon>Bombycinae</taxon>
        <taxon>Bombyx</taxon>
    </lineage>
</organism>
<evidence type="ECO:0000256" key="1">
    <source>
        <dbReference type="ARBA" id="ARBA00007553"/>
    </source>
</evidence>
<evidence type="ECO:0000259" key="10">
    <source>
        <dbReference type="SMART" id="SM00644"/>
    </source>
</evidence>
<dbReference type="GO" id="GO:0009253">
    <property type="term" value="P:peptidoglycan catabolic process"/>
    <property type="evidence" value="ECO:0007669"/>
    <property type="project" value="InterPro"/>
</dbReference>
<feature type="signal peptide" evidence="9">
    <location>
        <begin position="1"/>
        <end position="16"/>
    </location>
</feature>
<feature type="domain" description="N-acetylmuramoyl-L-alanine amidase" evidence="10">
    <location>
        <begin position="47"/>
        <end position="183"/>
    </location>
</feature>
<evidence type="ECO:0000256" key="7">
    <source>
        <dbReference type="PIRNR" id="PIRNR037945"/>
    </source>
</evidence>
<dbReference type="SUPFAM" id="SSF55846">
    <property type="entry name" value="N-acetylmuramoyl-L-alanine amidase-like"/>
    <property type="match status" value="1"/>
</dbReference>
<evidence type="ECO:0000256" key="3">
    <source>
        <dbReference type="ARBA" id="ARBA00022588"/>
    </source>
</evidence>
<keyword evidence="3 7" id="KW-0399">Innate immunity</keyword>
<dbReference type="SMART" id="SM00701">
    <property type="entry name" value="PGRP"/>
    <property type="match status" value="1"/>
</dbReference>
<evidence type="ECO:0000259" key="11">
    <source>
        <dbReference type="SMART" id="SM00701"/>
    </source>
</evidence>
<dbReference type="FunFam" id="3.40.80.10:FF:000001">
    <property type="entry name" value="Peptidoglycan recognition protein 1"/>
    <property type="match status" value="1"/>
</dbReference>
<evidence type="ECO:0000313" key="12">
    <source>
        <dbReference type="EnsemblMetazoa" id="XP_012548100.1"/>
    </source>
</evidence>
<protein>
    <recommendedName>
        <fullName evidence="7">Peptidoglycan-recognition protein</fullName>
    </recommendedName>
</protein>
<dbReference type="InterPro" id="IPR015510">
    <property type="entry name" value="PGRP"/>
</dbReference>
<reference evidence="12" key="2">
    <citation type="submission" date="2022-06" db="UniProtKB">
        <authorList>
            <consortium name="EnsemblMetazoa"/>
        </authorList>
    </citation>
    <scope>IDENTIFICATION</scope>
    <source>
        <strain evidence="12">p50T (Dazao)</strain>
    </source>
</reference>
<dbReference type="OrthoDB" id="10001926at2759"/>
<dbReference type="PANTHER" id="PTHR11022">
    <property type="entry name" value="PEPTIDOGLYCAN RECOGNITION PROTEIN"/>
    <property type="match status" value="1"/>
</dbReference>
<comment type="subunit">
    <text evidence="2">Monomer.</text>
</comment>
<dbReference type="InterPro" id="IPR002502">
    <property type="entry name" value="Amidase_domain"/>
</dbReference>
<dbReference type="Proteomes" id="UP000005204">
    <property type="component" value="Unassembled WGS sequence"/>
</dbReference>
<dbReference type="InterPro" id="IPR036505">
    <property type="entry name" value="Amidase/PGRP_sf"/>
</dbReference>
<keyword evidence="4 9" id="KW-0732">Signal</keyword>
<dbReference type="EnsemblMetazoa" id="XM_012692646.3">
    <property type="protein sequence ID" value="XP_012548100.1"/>
    <property type="gene ID" value="LOC101739182"/>
</dbReference>
<dbReference type="GO" id="GO:0042834">
    <property type="term" value="F:peptidoglycan binding"/>
    <property type="evidence" value="ECO:0007669"/>
    <property type="project" value="InterPro"/>
</dbReference>
<evidence type="ECO:0000256" key="4">
    <source>
        <dbReference type="ARBA" id="ARBA00022729"/>
    </source>
</evidence>
<dbReference type="PANTHER" id="PTHR11022:SF41">
    <property type="entry name" value="PEPTIDOGLYCAN-RECOGNITION PROTEIN LC-RELATED"/>
    <property type="match status" value="1"/>
</dbReference>
<dbReference type="GO" id="GO:0008270">
    <property type="term" value="F:zinc ion binding"/>
    <property type="evidence" value="ECO:0007669"/>
    <property type="project" value="InterPro"/>
</dbReference>
<dbReference type="InterPro" id="IPR017331">
    <property type="entry name" value="Peptidoglycan_recognition"/>
</dbReference>
<evidence type="ECO:0000256" key="2">
    <source>
        <dbReference type="ARBA" id="ARBA00011245"/>
    </source>
</evidence>
<feature type="disulfide bond" evidence="8">
    <location>
        <begin position="72"/>
        <end position="78"/>
    </location>
</feature>
<dbReference type="GO" id="GO:0045087">
    <property type="term" value="P:innate immune response"/>
    <property type="evidence" value="ECO:0007669"/>
    <property type="project" value="UniProtKB-KW"/>
</dbReference>
<keyword evidence="13" id="KW-1185">Reference proteome</keyword>
<comment type="similarity">
    <text evidence="1 7">Belongs to the N-acetylmuramoyl-L-alanine amidase 2 family.</text>
</comment>
<dbReference type="PIRSF" id="PIRSF037945">
    <property type="entry name" value="PGRPs"/>
    <property type="match status" value="1"/>
</dbReference>
<evidence type="ECO:0000313" key="13">
    <source>
        <dbReference type="Proteomes" id="UP000005204"/>
    </source>
</evidence>
<dbReference type="Gene3D" id="3.40.80.10">
    <property type="entry name" value="Peptidoglycan recognition protein-like"/>
    <property type="match status" value="1"/>
</dbReference>
<dbReference type="EnsemblMetazoa" id="XM_012692645.3">
    <property type="protein sequence ID" value="XP_012548099.1"/>
    <property type="gene ID" value="LOC101739182"/>
</dbReference>
<dbReference type="AlphaFoldDB" id="A0A8R2C7I8"/>
<keyword evidence="6" id="KW-1015">Disulfide bond</keyword>
<dbReference type="Pfam" id="PF01510">
    <property type="entry name" value="Amidase_2"/>
    <property type="match status" value="1"/>
</dbReference>
<dbReference type="GO" id="GO:0008745">
    <property type="term" value="F:N-acetylmuramoyl-L-alanine amidase activity"/>
    <property type="evidence" value="ECO:0007669"/>
    <property type="project" value="InterPro"/>
</dbReference>
<evidence type="ECO:0000256" key="9">
    <source>
        <dbReference type="SAM" id="SignalP"/>
    </source>
</evidence>
<dbReference type="SMART" id="SM00644">
    <property type="entry name" value="Ami_2"/>
    <property type="match status" value="1"/>
</dbReference>